<proteinExistence type="predicted"/>
<evidence type="ECO:0000256" key="1">
    <source>
        <dbReference type="SAM" id="MobiDB-lite"/>
    </source>
</evidence>
<reference evidence="2 3" key="1">
    <citation type="submission" date="2021-06" db="EMBL/GenBank/DDBJ databases">
        <authorList>
            <person name="Palmer J.M."/>
        </authorList>
    </citation>
    <scope>NUCLEOTIDE SEQUENCE [LARGE SCALE GENOMIC DNA]</scope>
    <source>
        <strain evidence="2 3">AS_MEX2019</strain>
        <tissue evidence="2">Muscle</tissue>
    </source>
</reference>
<keyword evidence="3" id="KW-1185">Reference proteome</keyword>
<feature type="non-terminal residue" evidence="2">
    <location>
        <position position="1"/>
    </location>
</feature>
<sequence length="73" mass="8329">EVPKPEEHLPLRLKPDNGSWDKTVETRRDSCSSEAPPDDPDELQLQGLPVAAFWRTVGRQQRSTTQTYAQLRV</sequence>
<feature type="compositionally biased region" description="Basic and acidic residues" evidence="1">
    <location>
        <begin position="1"/>
        <end position="15"/>
    </location>
</feature>
<gene>
    <name evidence="2" type="ORF">AMECASPLE_026459</name>
</gene>
<feature type="compositionally biased region" description="Basic and acidic residues" evidence="1">
    <location>
        <begin position="22"/>
        <end position="31"/>
    </location>
</feature>
<accession>A0ABV0Z2W0</accession>
<dbReference type="Proteomes" id="UP001469553">
    <property type="component" value="Unassembled WGS sequence"/>
</dbReference>
<name>A0ABV0Z2W0_9TELE</name>
<dbReference type="EMBL" id="JAHRIP010049731">
    <property type="protein sequence ID" value="MEQ2300519.1"/>
    <property type="molecule type" value="Genomic_DNA"/>
</dbReference>
<evidence type="ECO:0000313" key="3">
    <source>
        <dbReference type="Proteomes" id="UP001469553"/>
    </source>
</evidence>
<protein>
    <submittedName>
        <fullName evidence="2">Uncharacterized protein</fullName>
    </submittedName>
</protein>
<organism evidence="2 3">
    <name type="scientific">Ameca splendens</name>
    <dbReference type="NCBI Taxonomy" id="208324"/>
    <lineage>
        <taxon>Eukaryota</taxon>
        <taxon>Metazoa</taxon>
        <taxon>Chordata</taxon>
        <taxon>Craniata</taxon>
        <taxon>Vertebrata</taxon>
        <taxon>Euteleostomi</taxon>
        <taxon>Actinopterygii</taxon>
        <taxon>Neopterygii</taxon>
        <taxon>Teleostei</taxon>
        <taxon>Neoteleostei</taxon>
        <taxon>Acanthomorphata</taxon>
        <taxon>Ovalentaria</taxon>
        <taxon>Atherinomorphae</taxon>
        <taxon>Cyprinodontiformes</taxon>
        <taxon>Goodeidae</taxon>
        <taxon>Ameca</taxon>
    </lineage>
</organism>
<evidence type="ECO:0000313" key="2">
    <source>
        <dbReference type="EMBL" id="MEQ2300519.1"/>
    </source>
</evidence>
<feature type="region of interest" description="Disordered" evidence="1">
    <location>
        <begin position="1"/>
        <end position="44"/>
    </location>
</feature>
<comment type="caution">
    <text evidence="2">The sequence shown here is derived from an EMBL/GenBank/DDBJ whole genome shotgun (WGS) entry which is preliminary data.</text>
</comment>